<feature type="domain" description="L,D-TPase catalytic" evidence="11">
    <location>
        <begin position="111"/>
        <end position="250"/>
    </location>
</feature>
<feature type="active site" description="Nucleophile" evidence="9">
    <location>
        <position position="226"/>
    </location>
</feature>
<comment type="pathway">
    <text evidence="1 9">Cell wall biogenesis; peptidoglycan biosynthesis.</text>
</comment>
<evidence type="ECO:0000313" key="12">
    <source>
        <dbReference type="EMBL" id="GGE16825.1"/>
    </source>
</evidence>
<proteinExistence type="inferred from homology"/>
<dbReference type="GO" id="GO:0071555">
    <property type="term" value="P:cell wall organization"/>
    <property type="evidence" value="ECO:0007669"/>
    <property type="project" value="UniProtKB-UniRule"/>
</dbReference>
<dbReference type="PANTHER" id="PTHR30582:SF24">
    <property type="entry name" value="L,D-TRANSPEPTIDASE ERFK_SRFK-RELATED"/>
    <property type="match status" value="1"/>
</dbReference>
<dbReference type="Pfam" id="PF03734">
    <property type="entry name" value="YkuD"/>
    <property type="match status" value="1"/>
</dbReference>
<evidence type="ECO:0000256" key="5">
    <source>
        <dbReference type="ARBA" id="ARBA00022801"/>
    </source>
</evidence>
<evidence type="ECO:0000259" key="11">
    <source>
        <dbReference type="PROSITE" id="PS52029"/>
    </source>
</evidence>
<name>A0A917E9H4_9HYPH</name>
<evidence type="ECO:0000313" key="13">
    <source>
        <dbReference type="Proteomes" id="UP000644699"/>
    </source>
</evidence>
<reference evidence="12" key="1">
    <citation type="journal article" date="2014" name="Int. J. Syst. Evol. Microbiol.">
        <title>Complete genome sequence of Corynebacterium casei LMG S-19264T (=DSM 44701T), isolated from a smear-ripened cheese.</title>
        <authorList>
            <consortium name="US DOE Joint Genome Institute (JGI-PGF)"/>
            <person name="Walter F."/>
            <person name="Albersmeier A."/>
            <person name="Kalinowski J."/>
            <person name="Ruckert C."/>
        </authorList>
    </citation>
    <scope>NUCLEOTIDE SEQUENCE</scope>
    <source>
        <strain evidence="12">CGMCC 1.15367</strain>
    </source>
</reference>
<keyword evidence="3" id="KW-0328">Glycosyltransferase</keyword>
<dbReference type="Proteomes" id="UP000644699">
    <property type="component" value="Unassembled WGS sequence"/>
</dbReference>
<keyword evidence="7 9" id="KW-0573">Peptidoglycan synthesis</keyword>
<dbReference type="GO" id="GO:0005576">
    <property type="term" value="C:extracellular region"/>
    <property type="evidence" value="ECO:0007669"/>
    <property type="project" value="TreeGrafter"/>
</dbReference>
<dbReference type="EMBL" id="BMIQ01000007">
    <property type="protein sequence ID" value="GGE16825.1"/>
    <property type="molecule type" value="Genomic_DNA"/>
</dbReference>
<evidence type="ECO:0000256" key="9">
    <source>
        <dbReference type="PROSITE-ProRule" id="PRU01373"/>
    </source>
</evidence>
<reference evidence="12" key="2">
    <citation type="submission" date="2020-09" db="EMBL/GenBank/DDBJ databases">
        <authorList>
            <person name="Sun Q."/>
            <person name="Zhou Y."/>
        </authorList>
    </citation>
    <scope>NUCLEOTIDE SEQUENCE</scope>
    <source>
        <strain evidence="12">CGMCC 1.15367</strain>
    </source>
</reference>
<evidence type="ECO:0000256" key="7">
    <source>
        <dbReference type="ARBA" id="ARBA00022984"/>
    </source>
</evidence>
<evidence type="ECO:0000256" key="3">
    <source>
        <dbReference type="ARBA" id="ARBA00022676"/>
    </source>
</evidence>
<keyword evidence="6 9" id="KW-0133">Cell shape</keyword>
<dbReference type="AlphaFoldDB" id="A0A917E9H4"/>
<feature type="region of interest" description="Disordered" evidence="10">
    <location>
        <begin position="47"/>
        <end position="66"/>
    </location>
</feature>
<evidence type="ECO:0000256" key="10">
    <source>
        <dbReference type="SAM" id="MobiDB-lite"/>
    </source>
</evidence>
<evidence type="ECO:0000256" key="2">
    <source>
        <dbReference type="ARBA" id="ARBA00005992"/>
    </source>
</evidence>
<dbReference type="InterPro" id="IPR005490">
    <property type="entry name" value="LD_TPept_cat_dom"/>
</dbReference>
<keyword evidence="13" id="KW-1185">Reference proteome</keyword>
<dbReference type="GO" id="GO:0016757">
    <property type="term" value="F:glycosyltransferase activity"/>
    <property type="evidence" value="ECO:0007669"/>
    <property type="project" value="UniProtKB-KW"/>
</dbReference>
<dbReference type="FunFam" id="2.40.440.10:FF:000002">
    <property type="entry name" value="L,D-transpeptidase ErfK/SrfK"/>
    <property type="match status" value="1"/>
</dbReference>
<dbReference type="GO" id="GO:0071972">
    <property type="term" value="F:peptidoglycan L,D-transpeptidase activity"/>
    <property type="evidence" value="ECO:0007669"/>
    <property type="project" value="TreeGrafter"/>
</dbReference>
<gene>
    <name evidence="12" type="ORF">GCM10011390_39870</name>
</gene>
<accession>A0A917E9H4</accession>
<evidence type="ECO:0000256" key="8">
    <source>
        <dbReference type="ARBA" id="ARBA00023316"/>
    </source>
</evidence>
<dbReference type="Gene3D" id="2.40.440.10">
    <property type="entry name" value="L,D-transpeptidase catalytic domain-like"/>
    <property type="match status" value="1"/>
</dbReference>
<dbReference type="SUPFAM" id="SSF141523">
    <property type="entry name" value="L,D-transpeptidase catalytic domain-like"/>
    <property type="match status" value="1"/>
</dbReference>
<evidence type="ECO:0000256" key="4">
    <source>
        <dbReference type="ARBA" id="ARBA00022679"/>
    </source>
</evidence>
<comment type="caution">
    <text evidence="12">The sequence shown here is derived from an EMBL/GenBank/DDBJ whole genome shotgun (WGS) entry which is preliminary data.</text>
</comment>
<keyword evidence="4" id="KW-0808">Transferase</keyword>
<evidence type="ECO:0000256" key="1">
    <source>
        <dbReference type="ARBA" id="ARBA00004752"/>
    </source>
</evidence>
<feature type="region of interest" description="Disordered" evidence="10">
    <location>
        <begin position="1"/>
        <end position="20"/>
    </location>
</feature>
<organism evidence="12 13">
    <name type="scientific">Aureimonas endophytica</name>
    <dbReference type="NCBI Taxonomy" id="2027858"/>
    <lineage>
        <taxon>Bacteria</taxon>
        <taxon>Pseudomonadati</taxon>
        <taxon>Pseudomonadota</taxon>
        <taxon>Alphaproteobacteria</taxon>
        <taxon>Hyphomicrobiales</taxon>
        <taxon>Aurantimonadaceae</taxon>
        <taxon>Aureimonas</taxon>
    </lineage>
</organism>
<comment type="similarity">
    <text evidence="2">Belongs to the YkuD family.</text>
</comment>
<dbReference type="InterPro" id="IPR038063">
    <property type="entry name" value="Transpep_catalytic_dom"/>
</dbReference>
<keyword evidence="8 9" id="KW-0961">Cell wall biogenesis/degradation</keyword>
<dbReference type="PROSITE" id="PS52029">
    <property type="entry name" value="LD_TPASE"/>
    <property type="match status" value="1"/>
</dbReference>
<sequence>MPVISTGVGADPAAAERPAVSPMPRRAFLSGLCAVALSGCVATPKPAVAPPPPARRPPAEPTTPAAPRAVPLMYQALPNERFSVPAVDVSKVDPVFWRQEDVDYPTSERVGTLVVDTAAKYLYHVTAPGRATRYGIGVGRQGFAWSGRAHMAYKREWPRWTPPDSMVERQPELRPYSIANGGMDPGPTNPLGARAHYIHQGNVDTLYRLHGTHQPWSIGKAVSSGCIRLLNQDVIHLYDNVRNGSPIIVMEHGGAGLANA</sequence>
<feature type="active site" description="Proton donor/acceptor" evidence="9">
    <location>
        <position position="210"/>
    </location>
</feature>
<dbReference type="InterPro" id="IPR050979">
    <property type="entry name" value="LD-transpeptidase"/>
</dbReference>
<protein>
    <recommendedName>
        <fullName evidence="11">L,D-TPase catalytic domain-containing protein</fullName>
    </recommendedName>
</protein>
<dbReference type="PANTHER" id="PTHR30582">
    <property type="entry name" value="L,D-TRANSPEPTIDASE"/>
    <property type="match status" value="1"/>
</dbReference>
<dbReference type="GO" id="GO:0008360">
    <property type="term" value="P:regulation of cell shape"/>
    <property type="evidence" value="ECO:0007669"/>
    <property type="project" value="UniProtKB-UniRule"/>
</dbReference>
<evidence type="ECO:0000256" key="6">
    <source>
        <dbReference type="ARBA" id="ARBA00022960"/>
    </source>
</evidence>
<dbReference type="CDD" id="cd16913">
    <property type="entry name" value="YkuD_like"/>
    <property type="match status" value="1"/>
</dbReference>
<dbReference type="GO" id="GO:0018104">
    <property type="term" value="P:peptidoglycan-protein cross-linking"/>
    <property type="evidence" value="ECO:0007669"/>
    <property type="project" value="TreeGrafter"/>
</dbReference>
<feature type="compositionally biased region" description="Pro residues" evidence="10">
    <location>
        <begin position="47"/>
        <end position="61"/>
    </location>
</feature>
<keyword evidence="5" id="KW-0378">Hydrolase</keyword>